<dbReference type="SUPFAM" id="SSF47413">
    <property type="entry name" value="lambda repressor-like DNA-binding domains"/>
    <property type="match status" value="1"/>
</dbReference>
<proteinExistence type="predicted"/>
<evidence type="ECO:0000256" key="1">
    <source>
        <dbReference type="ARBA" id="ARBA00023125"/>
    </source>
</evidence>
<dbReference type="AlphaFoldDB" id="A0A974KYN4"/>
<dbReference type="PANTHER" id="PTHR46558">
    <property type="entry name" value="TRACRIPTIONAL REGULATORY PROTEIN-RELATED-RELATED"/>
    <property type="match status" value="1"/>
</dbReference>
<dbReference type="PANTHER" id="PTHR46558:SF4">
    <property type="entry name" value="DNA-BIDING PHAGE PROTEIN"/>
    <property type="match status" value="1"/>
</dbReference>
<dbReference type="InterPro" id="IPR001387">
    <property type="entry name" value="Cro/C1-type_HTH"/>
</dbReference>
<dbReference type="Pfam" id="PF01381">
    <property type="entry name" value="HTH_3"/>
    <property type="match status" value="1"/>
</dbReference>
<sequence>MSVGTNIKDMRKMRGKTQVDLSIAAGLTSQIISNIERGYSQPNQTQLKAISKALNCKISDLVEDDEGVNVDYQKIMFSDKHAFDALPKEERQRILEVLQAQADFMIAQAKKDK</sequence>
<dbReference type="EMBL" id="PZHX01000010">
    <property type="protein sequence ID" value="PTK30783.1"/>
    <property type="molecule type" value="Genomic_DNA"/>
</dbReference>
<keyword evidence="1" id="KW-0238">DNA-binding</keyword>
<evidence type="ECO:0000313" key="4">
    <source>
        <dbReference type="Proteomes" id="UP000241540"/>
    </source>
</evidence>
<evidence type="ECO:0000259" key="2">
    <source>
        <dbReference type="PROSITE" id="PS50943"/>
    </source>
</evidence>
<name>A0A974KYN4_STAHO</name>
<dbReference type="Gene3D" id="1.10.260.40">
    <property type="entry name" value="lambda repressor-like DNA-binding domains"/>
    <property type="match status" value="1"/>
</dbReference>
<evidence type="ECO:0000313" key="3">
    <source>
        <dbReference type="EMBL" id="PTK30783.1"/>
    </source>
</evidence>
<dbReference type="InterPro" id="IPR010982">
    <property type="entry name" value="Lambda_DNA-bd_dom_sf"/>
</dbReference>
<organism evidence="3 4">
    <name type="scientific">Staphylococcus hominis</name>
    <dbReference type="NCBI Taxonomy" id="1290"/>
    <lineage>
        <taxon>Bacteria</taxon>
        <taxon>Bacillati</taxon>
        <taxon>Bacillota</taxon>
        <taxon>Bacilli</taxon>
        <taxon>Bacillales</taxon>
        <taxon>Staphylococcaceae</taxon>
        <taxon>Staphylococcus</taxon>
    </lineage>
</organism>
<gene>
    <name evidence="3" type="ORF">BUZ51_06085</name>
</gene>
<dbReference type="Proteomes" id="UP000241540">
    <property type="component" value="Unassembled WGS sequence"/>
</dbReference>
<dbReference type="PROSITE" id="PS50943">
    <property type="entry name" value="HTH_CROC1"/>
    <property type="match status" value="1"/>
</dbReference>
<reference evidence="3 4" key="1">
    <citation type="journal article" date="2016" name="Front. Microbiol.">
        <title>Comprehensive Phylogenetic Analysis of Bovine Non-aureus Staphylococci Species Based on Whole-Genome Sequencing.</title>
        <authorList>
            <person name="Naushad S."/>
            <person name="Barkema H.W."/>
            <person name="Luby C."/>
            <person name="Condas L.A."/>
            <person name="Nobrega D.B."/>
            <person name="Carson D.A."/>
            <person name="De Buck J."/>
        </authorList>
    </citation>
    <scope>NUCLEOTIDE SEQUENCE [LARGE SCALE GENOMIC DNA]</scope>
    <source>
        <strain evidence="3 4">SNUC 5336</strain>
    </source>
</reference>
<dbReference type="CDD" id="cd00093">
    <property type="entry name" value="HTH_XRE"/>
    <property type="match status" value="1"/>
</dbReference>
<dbReference type="GO" id="GO:0003677">
    <property type="term" value="F:DNA binding"/>
    <property type="evidence" value="ECO:0007669"/>
    <property type="project" value="UniProtKB-KW"/>
</dbReference>
<dbReference type="SMART" id="SM00530">
    <property type="entry name" value="HTH_XRE"/>
    <property type="match status" value="1"/>
</dbReference>
<comment type="caution">
    <text evidence="3">The sequence shown here is derived from an EMBL/GenBank/DDBJ whole genome shotgun (WGS) entry which is preliminary data.</text>
</comment>
<accession>A0A974KYN4</accession>
<feature type="domain" description="HTH cro/C1-type" evidence="2">
    <location>
        <begin position="7"/>
        <end position="61"/>
    </location>
</feature>
<dbReference type="RefSeq" id="WP_107640160.1">
    <property type="nucleotide sequence ID" value="NZ_PZHX01000010.1"/>
</dbReference>
<protein>
    <submittedName>
        <fullName evidence="3">XRE family transcriptional regulator</fullName>
    </submittedName>
</protein>